<dbReference type="AlphaFoldDB" id="A0A2S9KBK9"/>
<evidence type="ECO:0000256" key="7">
    <source>
        <dbReference type="SAM" id="SignalP"/>
    </source>
</evidence>
<comment type="caution">
    <text evidence="8">The sequence shown here is derived from an EMBL/GenBank/DDBJ whole genome shotgun (WGS) entry which is preliminary data.</text>
</comment>
<evidence type="ECO:0000313" key="9">
    <source>
        <dbReference type="Proteomes" id="UP000238326"/>
    </source>
</evidence>
<organism evidence="8 9">
    <name type="scientific">Malikia spinosa</name>
    <dbReference type="NCBI Taxonomy" id="86180"/>
    <lineage>
        <taxon>Bacteria</taxon>
        <taxon>Pseudomonadati</taxon>
        <taxon>Pseudomonadota</taxon>
        <taxon>Betaproteobacteria</taxon>
        <taxon>Burkholderiales</taxon>
        <taxon>Comamonadaceae</taxon>
        <taxon>Malikia</taxon>
    </lineage>
</organism>
<reference evidence="8 9" key="1">
    <citation type="submission" date="2018-03" db="EMBL/GenBank/DDBJ databases">
        <title>Comparative genomics illustrates the genes involved in a hyperalkaliphilic mechanisms of Serpentinomonas isolated from highly-alkaline calcium-rich serpentinized springs.</title>
        <authorList>
            <person name="Suzuki S."/>
            <person name="Ishii S."/>
            <person name="Walworth N."/>
            <person name="Bird L."/>
            <person name="Kuenen J.G."/>
            <person name="Nealson K.H."/>
        </authorList>
    </citation>
    <scope>NUCLEOTIDE SEQUENCE [LARGE SCALE GENOMIC DNA]</scope>
    <source>
        <strain evidence="8 9">83</strain>
    </source>
</reference>
<evidence type="ECO:0000256" key="6">
    <source>
        <dbReference type="ARBA" id="ARBA00023288"/>
    </source>
</evidence>
<keyword evidence="3 7" id="KW-0732">Signal</keyword>
<evidence type="ECO:0000256" key="4">
    <source>
        <dbReference type="ARBA" id="ARBA00023136"/>
    </source>
</evidence>
<keyword evidence="9" id="KW-1185">Reference proteome</keyword>
<accession>A0A2S9KBK9</accession>
<gene>
    <name evidence="8" type="ORF">C6P61_14295</name>
</gene>
<feature type="signal peptide" evidence="7">
    <location>
        <begin position="1"/>
        <end position="22"/>
    </location>
</feature>
<evidence type="ECO:0000256" key="2">
    <source>
        <dbReference type="ARBA" id="ARBA00008973"/>
    </source>
</evidence>
<protein>
    <submittedName>
        <fullName evidence="8">Metal ABC transporter substrate-binding protein</fullName>
    </submittedName>
</protein>
<dbReference type="Proteomes" id="UP000238326">
    <property type="component" value="Unassembled WGS sequence"/>
</dbReference>
<keyword evidence="6" id="KW-0449">Lipoprotein</keyword>
<sequence length="272" mass="29164">MKLSQLLLTALSSLLLSGMVQAQTLKIGASAGVHADTLAAAVADAKKAGLDVKIVEFTDWTTPNEAVASGDLDLNYFQHQAFLDNAIQQRGYKFAVAGIGVLPNIGLFSYKIKSFDELKPGAKVAVASDPVNQGRGLLLIEKAGLIKLREGAGAKANVNDIVSNPKKLKFVEVEGPQLVRAIDDVDLAQGIPAHFVSAGKPQLASAGLLYSGASDSYYAIRFVSRQDNANDPRIKQFVKIFQESKAVRDQVHKLFAGDAKLYTLAWLKGKVQ</sequence>
<dbReference type="PANTHER" id="PTHR30429">
    <property type="entry name" value="D-METHIONINE-BINDING LIPOPROTEIN METQ"/>
    <property type="match status" value="1"/>
</dbReference>
<evidence type="ECO:0000256" key="5">
    <source>
        <dbReference type="ARBA" id="ARBA00023139"/>
    </source>
</evidence>
<dbReference type="OrthoDB" id="9812878at2"/>
<evidence type="ECO:0000313" key="8">
    <source>
        <dbReference type="EMBL" id="PRD67838.1"/>
    </source>
</evidence>
<dbReference type="PANTHER" id="PTHR30429:SF1">
    <property type="entry name" value="D-METHIONINE-BINDING LIPOPROTEIN METQ-RELATED"/>
    <property type="match status" value="1"/>
</dbReference>
<evidence type="ECO:0000256" key="3">
    <source>
        <dbReference type="ARBA" id="ARBA00022729"/>
    </source>
</evidence>
<name>A0A2S9KBK9_9BURK</name>
<dbReference type="InterPro" id="IPR004872">
    <property type="entry name" value="Lipoprotein_NlpA"/>
</dbReference>
<dbReference type="SUPFAM" id="SSF53850">
    <property type="entry name" value="Periplasmic binding protein-like II"/>
    <property type="match status" value="1"/>
</dbReference>
<dbReference type="RefSeq" id="WP_105730605.1">
    <property type="nucleotide sequence ID" value="NZ_PVLR01000044.1"/>
</dbReference>
<keyword evidence="5" id="KW-0564">Palmitate</keyword>
<keyword evidence="4" id="KW-0472">Membrane</keyword>
<dbReference type="GO" id="GO:0016020">
    <property type="term" value="C:membrane"/>
    <property type="evidence" value="ECO:0007669"/>
    <property type="project" value="UniProtKB-SubCell"/>
</dbReference>
<comment type="subcellular location">
    <subcellularLocation>
        <location evidence="1">Membrane</location>
        <topology evidence="1">Lipid-anchor</topology>
    </subcellularLocation>
</comment>
<comment type="similarity">
    <text evidence="2">Belongs to the NlpA lipoprotein family.</text>
</comment>
<dbReference type="Pfam" id="PF03180">
    <property type="entry name" value="Lipoprotein_9"/>
    <property type="match status" value="1"/>
</dbReference>
<evidence type="ECO:0000256" key="1">
    <source>
        <dbReference type="ARBA" id="ARBA00004635"/>
    </source>
</evidence>
<proteinExistence type="inferred from homology"/>
<feature type="chain" id="PRO_5015442105" evidence="7">
    <location>
        <begin position="23"/>
        <end position="272"/>
    </location>
</feature>
<dbReference type="Gene3D" id="3.40.190.10">
    <property type="entry name" value="Periplasmic binding protein-like II"/>
    <property type="match status" value="2"/>
</dbReference>
<dbReference type="EMBL" id="PVLR01000044">
    <property type="protein sequence ID" value="PRD67838.1"/>
    <property type="molecule type" value="Genomic_DNA"/>
</dbReference>